<reference evidence="3" key="1">
    <citation type="journal article" date="2019" name="Int. J. Syst. Evol. Microbiol.">
        <title>The Global Catalogue of Microorganisms (GCM) 10K type strain sequencing project: providing services to taxonomists for standard genome sequencing and annotation.</title>
        <authorList>
            <consortium name="The Broad Institute Genomics Platform"/>
            <consortium name="The Broad Institute Genome Sequencing Center for Infectious Disease"/>
            <person name="Wu L."/>
            <person name="Ma J."/>
        </authorList>
    </citation>
    <scope>NUCLEOTIDE SEQUENCE [LARGE SCALE GENOMIC DNA]</scope>
    <source>
        <strain evidence="3">CGMCC 1.12806</strain>
    </source>
</reference>
<gene>
    <name evidence="2" type="ORF">GCM10011328_15340</name>
</gene>
<accession>A0ABQ1GD41</accession>
<proteinExistence type="predicted"/>
<dbReference type="EMBL" id="BMFZ01000003">
    <property type="protein sequence ID" value="GGA41312.1"/>
    <property type="molecule type" value="Genomic_DNA"/>
</dbReference>
<name>A0ABQ1GD41_9GAMM</name>
<protein>
    <submittedName>
        <fullName evidence="2">Uncharacterized protein</fullName>
    </submittedName>
</protein>
<keyword evidence="3" id="KW-1185">Reference proteome</keyword>
<keyword evidence="1" id="KW-1133">Transmembrane helix</keyword>
<sequence>MRYLIYGFTFVMFFGLVIYIKFVSNEIHHTFKEQATAILNQHCHSGINHKHHHNKLLLS</sequence>
<evidence type="ECO:0000313" key="3">
    <source>
        <dbReference type="Proteomes" id="UP000627464"/>
    </source>
</evidence>
<feature type="transmembrane region" description="Helical" evidence="1">
    <location>
        <begin position="6"/>
        <end position="24"/>
    </location>
</feature>
<keyword evidence="1" id="KW-0472">Membrane</keyword>
<dbReference type="Proteomes" id="UP000627464">
    <property type="component" value="Unassembled WGS sequence"/>
</dbReference>
<organism evidence="2 3">
    <name type="scientific">Hafnia psychrotolerans</name>
    <dbReference type="NCBI Taxonomy" id="1477018"/>
    <lineage>
        <taxon>Bacteria</taxon>
        <taxon>Pseudomonadati</taxon>
        <taxon>Pseudomonadota</taxon>
        <taxon>Gammaproteobacteria</taxon>
        <taxon>Enterobacterales</taxon>
        <taxon>Hafniaceae</taxon>
        <taxon>Hafnia</taxon>
    </lineage>
</organism>
<evidence type="ECO:0000256" key="1">
    <source>
        <dbReference type="SAM" id="Phobius"/>
    </source>
</evidence>
<keyword evidence="1" id="KW-0812">Transmembrane</keyword>
<comment type="caution">
    <text evidence="2">The sequence shown here is derived from an EMBL/GenBank/DDBJ whole genome shotgun (WGS) entry which is preliminary data.</text>
</comment>
<evidence type="ECO:0000313" key="2">
    <source>
        <dbReference type="EMBL" id="GGA41312.1"/>
    </source>
</evidence>